<evidence type="ECO:0000313" key="1">
    <source>
        <dbReference type="EMBL" id="SEQ62374.1"/>
    </source>
</evidence>
<protein>
    <submittedName>
        <fullName evidence="1">Uncharacterized protein</fullName>
    </submittedName>
</protein>
<keyword evidence="2" id="KW-1185">Reference proteome</keyword>
<proteinExistence type="predicted"/>
<evidence type="ECO:0000313" key="2">
    <source>
        <dbReference type="Proteomes" id="UP000182360"/>
    </source>
</evidence>
<dbReference type="STRING" id="163.SAMN04487775_101457"/>
<dbReference type="Proteomes" id="UP000182360">
    <property type="component" value="Unassembled WGS sequence"/>
</dbReference>
<sequence>MGLAVCVIIALIAWYIKYFNRKNQKTSRQKVMQPVKCPLCDSNLYVGENIISKVYRPMNVPDQLMIVMGCPHCYPRCEPGVKRICPVCHKEVAQDQSLTARLFNKALGKKHVHVVGCSNCHRPRAD</sequence>
<name>A0A1H9HJ76_9SPIR</name>
<accession>A0A1H9HJ76</accession>
<organism evidence="1 2">
    <name type="scientific">Treponema bryantii</name>
    <dbReference type="NCBI Taxonomy" id="163"/>
    <lineage>
        <taxon>Bacteria</taxon>
        <taxon>Pseudomonadati</taxon>
        <taxon>Spirochaetota</taxon>
        <taxon>Spirochaetia</taxon>
        <taxon>Spirochaetales</taxon>
        <taxon>Treponemataceae</taxon>
        <taxon>Treponema</taxon>
    </lineage>
</organism>
<reference evidence="1 2" key="1">
    <citation type="submission" date="2016-10" db="EMBL/GenBank/DDBJ databases">
        <authorList>
            <person name="de Groot N.N."/>
        </authorList>
    </citation>
    <scope>NUCLEOTIDE SEQUENCE [LARGE SCALE GENOMIC DNA]</scope>
    <source>
        <strain evidence="1 2">B25</strain>
    </source>
</reference>
<gene>
    <name evidence="1" type="ORF">SAMN04487977_10728</name>
</gene>
<dbReference type="AlphaFoldDB" id="A0A1H9HJ76"/>
<dbReference type="EMBL" id="FOFU01000007">
    <property type="protein sequence ID" value="SEQ62374.1"/>
    <property type="molecule type" value="Genomic_DNA"/>
</dbReference>